<evidence type="ECO:0000313" key="2">
    <source>
        <dbReference type="EMBL" id="SDS43721.1"/>
    </source>
</evidence>
<feature type="transmembrane region" description="Helical" evidence="1">
    <location>
        <begin position="21"/>
        <end position="40"/>
    </location>
</feature>
<dbReference type="GO" id="GO:0016787">
    <property type="term" value="F:hydrolase activity"/>
    <property type="evidence" value="ECO:0007669"/>
    <property type="project" value="UniProtKB-KW"/>
</dbReference>
<dbReference type="InterPro" id="IPR007404">
    <property type="entry name" value="YdjM-like"/>
</dbReference>
<gene>
    <name evidence="2" type="ORF">SAMN04489717_2692</name>
</gene>
<feature type="transmembrane region" description="Helical" evidence="1">
    <location>
        <begin position="98"/>
        <end position="115"/>
    </location>
</feature>
<sequence>MIFDLDPVRVPRCGSEIVSAVMGHTHAVCGMAVGAVALPLVPHDRMAGQLAWVACCGGMALLPDLDHHSSTVTRMWGPLSRALGVVVCWLGRGHRGGTHDFVVAPLFWALLVFLAGLNQWTLMAVLALAVGLALRACHFVIPGQYEKSWPINLLVSAGAGWWLVRNGAAADASWLPFAAMVGVLVHIGADALTVGSIPKPFSWLDGRPNRMGSGPLTTGRWYEHVLALAMVVVTFAGLYAHVPRVTALVDRISGSVATTIGAAGPVGTRAAAPEVW</sequence>
<protein>
    <submittedName>
        <fullName evidence="2">LexA-binding, inner membrane-associated putative hydrolase</fullName>
    </submittedName>
</protein>
<organism evidence="2 3">
    <name type="scientific">Actinopolymorpha singaporensis</name>
    <dbReference type="NCBI Taxonomy" id="117157"/>
    <lineage>
        <taxon>Bacteria</taxon>
        <taxon>Bacillati</taxon>
        <taxon>Actinomycetota</taxon>
        <taxon>Actinomycetes</taxon>
        <taxon>Propionibacteriales</taxon>
        <taxon>Actinopolymorphaceae</taxon>
        <taxon>Actinopolymorpha</taxon>
    </lineage>
</organism>
<proteinExistence type="predicted"/>
<dbReference type="STRING" id="117157.SAMN04489717_2692"/>
<feature type="transmembrane region" description="Helical" evidence="1">
    <location>
        <begin position="147"/>
        <end position="164"/>
    </location>
</feature>
<feature type="transmembrane region" description="Helical" evidence="1">
    <location>
        <begin position="221"/>
        <end position="242"/>
    </location>
</feature>
<keyword evidence="1" id="KW-1133">Transmembrane helix</keyword>
<keyword evidence="3" id="KW-1185">Reference proteome</keyword>
<keyword evidence="1" id="KW-0812">Transmembrane</keyword>
<dbReference type="EMBL" id="LT629732">
    <property type="protein sequence ID" value="SDS43721.1"/>
    <property type="molecule type" value="Genomic_DNA"/>
</dbReference>
<dbReference type="Proteomes" id="UP000198983">
    <property type="component" value="Chromosome I"/>
</dbReference>
<name>A0A1H1S723_9ACTN</name>
<evidence type="ECO:0000313" key="3">
    <source>
        <dbReference type="Proteomes" id="UP000198983"/>
    </source>
</evidence>
<feature type="transmembrane region" description="Helical" evidence="1">
    <location>
        <begin position="176"/>
        <end position="201"/>
    </location>
</feature>
<keyword evidence="1" id="KW-0472">Membrane</keyword>
<reference evidence="2 3" key="1">
    <citation type="submission" date="2016-10" db="EMBL/GenBank/DDBJ databases">
        <authorList>
            <person name="de Groot N.N."/>
        </authorList>
    </citation>
    <scope>NUCLEOTIDE SEQUENCE [LARGE SCALE GENOMIC DNA]</scope>
    <source>
        <strain evidence="2 3">DSM 22024</strain>
    </source>
</reference>
<accession>A0A1H1S723</accession>
<dbReference type="AlphaFoldDB" id="A0A1H1S723"/>
<keyword evidence="2" id="KW-0378">Hydrolase</keyword>
<dbReference type="Pfam" id="PF04307">
    <property type="entry name" value="YdjM"/>
    <property type="match status" value="1"/>
</dbReference>
<evidence type="ECO:0000256" key="1">
    <source>
        <dbReference type="SAM" id="Phobius"/>
    </source>
</evidence>